<evidence type="ECO:0000313" key="6">
    <source>
        <dbReference type="Proteomes" id="UP001138768"/>
    </source>
</evidence>
<organism evidence="5 6">
    <name type="scientific">Lamprobacter modestohalophilus</name>
    <dbReference type="NCBI Taxonomy" id="1064514"/>
    <lineage>
        <taxon>Bacteria</taxon>
        <taxon>Pseudomonadati</taxon>
        <taxon>Pseudomonadota</taxon>
        <taxon>Gammaproteobacteria</taxon>
        <taxon>Chromatiales</taxon>
        <taxon>Chromatiaceae</taxon>
        <taxon>Lamprobacter</taxon>
    </lineage>
</organism>
<sequence length="545" mass="62438">MHSNRPAMPPADPLWPQALARYPFATALLPVWREHAADLPADYQAALDAALIAFDPERPLDERYRRLIESRDRLAALAADGDAQIATQLLRIRAHRACGEPDTARQLNEALLQRIQAHDASKAQNAPEFDRPFLPALESFDQCAINNPQDDLAGWLTALALDTAAELNASSRHAQPAQHLSRLAQRRKLPCASIERERMLALAALRLGKKVTIKPEAQLVEQSLNAPLWLELGQMNQVSRSAASIGSRSKRATVIYDPERLQSKQRTYKLCVGVPVYNEENYIQETIRSLKIQDIDDVKFLISNNCSTDRTLEIIQDEVAGDERFEIFQQPTNVGGGDNFVFLFENSRSELFMWLGAHDYLSAHYLKTVTDRLDADASLSMVCGYPYAVIDGSEDKKIVESALYNFNQDDALQRYLQSIVRLANCTIFHSVFPRKYLADAEFRKTISWDHVLISRLLSFGKLQQLEEVRYYRRYFRSRKETQDERFTGEQGLMLDRRDFYQYYLDDLSKLYKSRLFKPKRPLKALQSQVKDLLKRRWEGQAQAAH</sequence>
<evidence type="ECO:0000256" key="1">
    <source>
        <dbReference type="ARBA" id="ARBA00006739"/>
    </source>
</evidence>
<dbReference type="AlphaFoldDB" id="A0A9X0WDC4"/>
<dbReference type="PANTHER" id="PTHR43630:SF1">
    <property type="entry name" value="POLY-BETA-1,6-N-ACETYL-D-GLUCOSAMINE SYNTHASE"/>
    <property type="match status" value="1"/>
</dbReference>
<keyword evidence="3" id="KW-0808">Transferase</keyword>
<keyword evidence="2" id="KW-0328">Glycosyltransferase</keyword>
<comment type="similarity">
    <text evidence="1">Belongs to the glycosyltransferase 2 family.</text>
</comment>
<dbReference type="Gene3D" id="3.90.550.10">
    <property type="entry name" value="Spore Coat Polysaccharide Biosynthesis Protein SpsA, Chain A"/>
    <property type="match status" value="1"/>
</dbReference>
<dbReference type="SUPFAM" id="SSF53448">
    <property type="entry name" value="Nucleotide-diphospho-sugar transferases"/>
    <property type="match status" value="1"/>
</dbReference>
<dbReference type="GO" id="GO:0016757">
    <property type="term" value="F:glycosyltransferase activity"/>
    <property type="evidence" value="ECO:0007669"/>
    <property type="project" value="UniProtKB-KW"/>
</dbReference>
<evidence type="ECO:0000313" key="5">
    <source>
        <dbReference type="EMBL" id="MBK1621336.1"/>
    </source>
</evidence>
<dbReference type="CDD" id="cd00761">
    <property type="entry name" value="Glyco_tranf_GTA_type"/>
    <property type="match status" value="1"/>
</dbReference>
<dbReference type="Pfam" id="PF00535">
    <property type="entry name" value="Glycos_transf_2"/>
    <property type="match status" value="1"/>
</dbReference>
<protein>
    <recommendedName>
        <fullName evidence="4">Glycosyltransferase 2-like domain-containing protein</fullName>
    </recommendedName>
</protein>
<dbReference type="InterPro" id="IPR029044">
    <property type="entry name" value="Nucleotide-diphossugar_trans"/>
</dbReference>
<reference evidence="5 6" key="1">
    <citation type="journal article" date="2020" name="Microorganisms">
        <title>Osmotic Adaptation and Compatible Solute Biosynthesis of Phototrophic Bacteria as Revealed from Genome Analyses.</title>
        <authorList>
            <person name="Imhoff J.F."/>
            <person name="Rahn T."/>
            <person name="Kunzel S."/>
            <person name="Keller A."/>
            <person name="Neulinger S.C."/>
        </authorList>
    </citation>
    <scope>NUCLEOTIDE SEQUENCE [LARGE SCALE GENOMIC DNA]</scope>
    <source>
        <strain evidence="5 6">DSM 25653</strain>
    </source>
</reference>
<name>A0A9X0WDC4_9GAMM</name>
<feature type="domain" description="Glycosyltransferase 2-like" evidence="4">
    <location>
        <begin position="271"/>
        <end position="410"/>
    </location>
</feature>
<dbReference type="Proteomes" id="UP001138768">
    <property type="component" value="Unassembled WGS sequence"/>
</dbReference>
<evidence type="ECO:0000256" key="2">
    <source>
        <dbReference type="ARBA" id="ARBA00022676"/>
    </source>
</evidence>
<evidence type="ECO:0000259" key="4">
    <source>
        <dbReference type="Pfam" id="PF00535"/>
    </source>
</evidence>
<proteinExistence type="inferred from homology"/>
<dbReference type="PANTHER" id="PTHR43630">
    <property type="entry name" value="POLY-BETA-1,6-N-ACETYL-D-GLUCOSAMINE SYNTHASE"/>
    <property type="match status" value="1"/>
</dbReference>
<keyword evidence="6" id="KW-1185">Reference proteome</keyword>
<dbReference type="EMBL" id="NRRY01000068">
    <property type="protein sequence ID" value="MBK1621336.1"/>
    <property type="molecule type" value="Genomic_DNA"/>
</dbReference>
<dbReference type="InterPro" id="IPR001173">
    <property type="entry name" value="Glyco_trans_2-like"/>
</dbReference>
<comment type="caution">
    <text evidence="5">The sequence shown here is derived from an EMBL/GenBank/DDBJ whole genome shotgun (WGS) entry which is preliminary data.</text>
</comment>
<gene>
    <name evidence="5" type="ORF">CKO42_23560</name>
</gene>
<evidence type="ECO:0000256" key="3">
    <source>
        <dbReference type="ARBA" id="ARBA00022679"/>
    </source>
</evidence>
<accession>A0A9X0WDC4</accession>